<gene>
    <name evidence="8" type="ORF">Glove_360g34</name>
</gene>
<dbReference type="PROSITE" id="PS50157">
    <property type="entry name" value="ZINC_FINGER_C2H2_2"/>
    <property type="match status" value="1"/>
</dbReference>
<dbReference type="PANTHER" id="PTHR47251:SF1">
    <property type="entry name" value="FINGER DOMAIN PROTEIN, PUTATIVE (AFU_ORTHOLOGUE AFUA_3G04180)-RELATED"/>
    <property type="match status" value="1"/>
</dbReference>
<keyword evidence="2 4" id="KW-0863">Zinc-finger</keyword>
<dbReference type="PROSITE" id="PS00028">
    <property type="entry name" value="ZINC_FINGER_C2H2_1"/>
    <property type="match status" value="1"/>
</dbReference>
<dbReference type="AlphaFoldDB" id="A0A397HAB5"/>
<name>A0A397HAB5_9GLOM</name>
<evidence type="ECO:0000313" key="8">
    <source>
        <dbReference type="EMBL" id="RHZ59947.1"/>
    </source>
</evidence>
<dbReference type="GO" id="GO:0003676">
    <property type="term" value="F:nucleic acid binding"/>
    <property type="evidence" value="ECO:0007669"/>
    <property type="project" value="InterPro"/>
</dbReference>
<evidence type="ECO:0000256" key="1">
    <source>
        <dbReference type="ARBA" id="ARBA00022723"/>
    </source>
</evidence>
<dbReference type="PANTHER" id="PTHR47251">
    <property type="entry name" value="FINGER DOMAIN PROTEIN, PUTATIVE (AFU_ORTHOLOGUE AFUA_3G04180)-RELATED"/>
    <property type="match status" value="1"/>
</dbReference>
<dbReference type="Pfam" id="PF01585">
    <property type="entry name" value="G-patch"/>
    <property type="match status" value="1"/>
</dbReference>
<evidence type="ECO:0000259" key="6">
    <source>
        <dbReference type="PROSITE" id="PS50157"/>
    </source>
</evidence>
<dbReference type="InterPro" id="IPR036236">
    <property type="entry name" value="Znf_C2H2_sf"/>
</dbReference>
<dbReference type="InterPro" id="IPR000467">
    <property type="entry name" value="G_patch_dom"/>
</dbReference>
<feature type="domain" description="G-patch" evidence="7">
    <location>
        <begin position="61"/>
        <end position="107"/>
    </location>
</feature>
<keyword evidence="3" id="KW-0862">Zinc</keyword>
<feature type="region of interest" description="Disordered" evidence="5">
    <location>
        <begin position="1"/>
        <end position="27"/>
    </location>
</feature>
<dbReference type="GO" id="GO:0008270">
    <property type="term" value="F:zinc ion binding"/>
    <property type="evidence" value="ECO:0007669"/>
    <property type="project" value="UniProtKB-KW"/>
</dbReference>
<dbReference type="OrthoDB" id="4822at2759"/>
<dbReference type="InterPro" id="IPR013087">
    <property type="entry name" value="Znf_C2H2_type"/>
</dbReference>
<dbReference type="Proteomes" id="UP000266861">
    <property type="component" value="Unassembled WGS sequence"/>
</dbReference>
<dbReference type="InterPro" id="IPR022755">
    <property type="entry name" value="Znf_C2H2_jaz"/>
</dbReference>
<dbReference type="Pfam" id="PF12171">
    <property type="entry name" value="zf-C2H2_jaz"/>
    <property type="match status" value="1"/>
</dbReference>
<accession>A0A397HAB5</accession>
<dbReference type="SUPFAM" id="SSF57667">
    <property type="entry name" value="beta-beta-alpha zinc fingers"/>
    <property type="match status" value="1"/>
</dbReference>
<dbReference type="SMART" id="SM00443">
    <property type="entry name" value="G_patch"/>
    <property type="match status" value="1"/>
</dbReference>
<evidence type="ECO:0000259" key="7">
    <source>
        <dbReference type="PROSITE" id="PS50174"/>
    </source>
</evidence>
<evidence type="ECO:0000313" key="9">
    <source>
        <dbReference type="Proteomes" id="UP000266861"/>
    </source>
</evidence>
<keyword evidence="1" id="KW-0479">Metal-binding</keyword>
<feature type="region of interest" description="Disordered" evidence="5">
    <location>
        <begin position="190"/>
        <end position="215"/>
    </location>
</feature>
<evidence type="ECO:0000256" key="3">
    <source>
        <dbReference type="ARBA" id="ARBA00022833"/>
    </source>
</evidence>
<feature type="domain" description="C2H2-type" evidence="6">
    <location>
        <begin position="159"/>
        <end position="188"/>
    </location>
</feature>
<keyword evidence="9" id="KW-1185">Reference proteome</keyword>
<proteinExistence type="predicted"/>
<evidence type="ECO:0000256" key="2">
    <source>
        <dbReference type="ARBA" id="ARBA00022771"/>
    </source>
</evidence>
<evidence type="ECO:0000256" key="4">
    <source>
        <dbReference type="PROSITE-ProRule" id="PRU00042"/>
    </source>
</evidence>
<sequence length="430" mass="48489">MDVQHNSNTQEFWLNDKQQSEDMDDEPLEDPIFSLPRGHVPQAYLDLSSTSMASMDEHLPEDNIGYQLLMKMGWKAGEGLGSSQQGRKVPIRIDTKSDSLGVGKLEEENYYHATSTAKRKALDSEKIAEETEEERIKRQSKVQKLESIKKELETINAAFYCPLCDKQYTKITEYETHLSSYDHNHRKRFKEMNKSSRPSLELDKKRKRERKREEKEFARIQQAALQRAGNKQLITNNANESTVNEVEMVLTNEISGGGTLNNNSGGWASIVKNSNNNVDKNMEGKEYNILGNNSVSGQNDNNQNGWNFVRATTTSNTSGWISSTSNNANNTINANYPINANNANYPINANNANNGGWSTTTNIFQSNQFTKPQDSLVAISIDNKSNDMEVMEVEENKLLPNSKLAFGINKSKGDQSEVQKSAFKFGFKKK</sequence>
<feature type="compositionally biased region" description="Polar residues" evidence="5">
    <location>
        <begin position="1"/>
        <end position="12"/>
    </location>
</feature>
<reference evidence="8 9" key="1">
    <citation type="submission" date="2018-08" db="EMBL/GenBank/DDBJ databases">
        <title>Genome and evolution of the arbuscular mycorrhizal fungus Diversispora epigaea (formerly Glomus versiforme) and its bacterial endosymbionts.</title>
        <authorList>
            <person name="Sun X."/>
            <person name="Fei Z."/>
            <person name="Harrison M."/>
        </authorList>
    </citation>
    <scope>NUCLEOTIDE SEQUENCE [LARGE SCALE GENOMIC DNA]</scope>
    <source>
        <strain evidence="8 9">IT104</strain>
    </source>
</reference>
<dbReference type="STRING" id="1348612.A0A397HAB5"/>
<dbReference type="EMBL" id="PQFF01000327">
    <property type="protein sequence ID" value="RHZ59947.1"/>
    <property type="molecule type" value="Genomic_DNA"/>
</dbReference>
<evidence type="ECO:0000256" key="5">
    <source>
        <dbReference type="SAM" id="MobiDB-lite"/>
    </source>
</evidence>
<organism evidence="8 9">
    <name type="scientific">Diversispora epigaea</name>
    <dbReference type="NCBI Taxonomy" id="1348612"/>
    <lineage>
        <taxon>Eukaryota</taxon>
        <taxon>Fungi</taxon>
        <taxon>Fungi incertae sedis</taxon>
        <taxon>Mucoromycota</taxon>
        <taxon>Glomeromycotina</taxon>
        <taxon>Glomeromycetes</taxon>
        <taxon>Diversisporales</taxon>
        <taxon>Diversisporaceae</taxon>
        <taxon>Diversispora</taxon>
    </lineage>
</organism>
<evidence type="ECO:0008006" key="10">
    <source>
        <dbReference type="Google" id="ProtNLM"/>
    </source>
</evidence>
<comment type="caution">
    <text evidence="8">The sequence shown here is derived from an EMBL/GenBank/DDBJ whole genome shotgun (WGS) entry which is preliminary data.</text>
</comment>
<feature type="compositionally biased region" description="Basic and acidic residues" evidence="5">
    <location>
        <begin position="190"/>
        <end position="204"/>
    </location>
</feature>
<protein>
    <recommendedName>
        <fullName evidence="10">G-patch domain-containing protein</fullName>
    </recommendedName>
</protein>
<dbReference type="PROSITE" id="PS50174">
    <property type="entry name" value="G_PATCH"/>
    <property type="match status" value="1"/>
</dbReference>